<dbReference type="SMART" id="SM01252">
    <property type="entry name" value="KilA-N"/>
    <property type="match status" value="1"/>
</dbReference>
<gene>
    <name evidence="1" type="ORF">BKG90_11115</name>
</gene>
<proteinExistence type="predicted"/>
<comment type="caution">
    <text evidence="1">The sequence shown here is derived from an EMBL/GenBank/DDBJ whole genome shotgun (WGS) entry which is preliminary data.</text>
</comment>
<reference evidence="1 2" key="1">
    <citation type="submission" date="2016-10" db="EMBL/GenBank/DDBJ databases">
        <title>Rodentibacter gen. nov. and new species.</title>
        <authorList>
            <person name="Christensen H."/>
        </authorList>
    </citation>
    <scope>NUCLEOTIDE SEQUENCE [LARGE SCALE GENOMIC DNA]</scope>
    <source>
        <strain evidence="1 2">199137021</strain>
    </source>
</reference>
<keyword evidence="1" id="KW-0238">DNA-binding</keyword>
<organism evidence="1 2">
    <name type="scientific">Rodentibacter caecimuris</name>
    <dbReference type="NCBI Taxonomy" id="1796644"/>
    <lineage>
        <taxon>Bacteria</taxon>
        <taxon>Pseudomonadati</taxon>
        <taxon>Pseudomonadota</taxon>
        <taxon>Gammaproteobacteria</taxon>
        <taxon>Pasteurellales</taxon>
        <taxon>Pasteurellaceae</taxon>
        <taxon>Rodentibacter</taxon>
    </lineage>
</organism>
<name>A0A9X8W0S4_9PAST</name>
<dbReference type="RefSeq" id="WP_059366394.1">
    <property type="nucleotide sequence ID" value="NZ_BBXJ01000001.1"/>
</dbReference>
<evidence type="ECO:0000313" key="1">
    <source>
        <dbReference type="EMBL" id="OOF70025.1"/>
    </source>
</evidence>
<dbReference type="Pfam" id="PF04383">
    <property type="entry name" value="KilA-N"/>
    <property type="match status" value="1"/>
</dbReference>
<keyword evidence="2" id="KW-1185">Reference proteome</keyword>
<dbReference type="InterPro" id="IPR017880">
    <property type="entry name" value="KilA_N"/>
</dbReference>
<sequence>MSNLTILNTKIRSLDGLFSLNDLHVVCGNDPKHRPNQFMRLDTTQGLIAEIDRSANSQNSKNSDAQICASVKIVRGGRNPELQGTWVCEALVLAYATWISPKFHLIVLRAFLAMHRNEPKQLALPEPDYRIDHISQSEEALALFIRMYSFCFQAHEMQEKLRGTNIPKQMENEIGGQYLYNFKYPLEQTMAKAKQFIQSNTERLALVKAFQQLLD</sequence>
<dbReference type="Proteomes" id="UP000188998">
    <property type="component" value="Unassembled WGS sequence"/>
</dbReference>
<dbReference type="InterPro" id="IPR018004">
    <property type="entry name" value="KilA/APSES_HTH"/>
</dbReference>
<dbReference type="GO" id="GO:0003677">
    <property type="term" value="F:DNA binding"/>
    <property type="evidence" value="ECO:0007669"/>
    <property type="project" value="UniProtKB-KW"/>
</dbReference>
<protein>
    <submittedName>
        <fullName evidence="1">DNA-binding protein</fullName>
    </submittedName>
</protein>
<dbReference type="AlphaFoldDB" id="A0A9X8W0S4"/>
<dbReference type="PROSITE" id="PS51301">
    <property type="entry name" value="KILA_N"/>
    <property type="match status" value="1"/>
</dbReference>
<dbReference type="EMBL" id="MLAB01000061">
    <property type="protein sequence ID" value="OOF70025.1"/>
    <property type="molecule type" value="Genomic_DNA"/>
</dbReference>
<accession>A0A9X8W0S4</accession>
<evidence type="ECO:0000313" key="2">
    <source>
        <dbReference type="Proteomes" id="UP000188998"/>
    </source>
</evidence>